<dbReference type="AlphaFoldDB" id="A0A314Y969"/>
<evidence type="ECO:0000256" key="1">
    <source>
        <dbReference type="SAM" id="MobiDB-lite"/>
    </source>
</evidence>
<gene>
    <name evidence="2" type="ORF">Pyn_35308</name>
</gene>
<organism evidence="2 3">
    <name type="scientific">Prunus yedoensis var. nudiflora</name>
    <dbReference type="NCBI Taxonomy" id="2094558"/>
    <lineage>
        <taxon>Eukaryota</taxon>
        <taxon>Viridiplantae</taxon>
        <taxon>Streptophyta</taxon>
        <taxon>Embryophyta</taxon>
        <taxon>Tracheophyta</taxon>
        <taxon>Spermatophyta</taxon>
        <taxon>Magnoliopsida</taxon>
        <taxon>eudicotyledons</taxon>
        <taxon>Gunneridae</taxon>
        <taxon>Pentapetalae</taxon>
        <taxon>rosids</taxon>
        <taxon>fabids</taxon>
        <taxon>Rosales</taxon>
        <taxon>Rosaceae</taxon>
        <taxon>Amygdaloideae</taxon>
        <taxon>Amygdaleae</taxon>
        <taxon>Prunus</taxon>
    </lineage>
</organism>
<comment type="caution">
    <text evidence="2">The sequence shown here is derived from an EMBL/GenBank/DDBJ whole genome shotgun (WGS) entry which is preliminary data.</text>
</comment>
<accession>A0A314Y969</accession>
<dbReference type="Proteomes" id="UP000250321">
    <property type="component" value="Unassembled WGS sequence"/>
</dbReference>
<keyword evidence="3" id="KW-1185">Reference proteome</keyword>
<proteinExistence type="predicted"/>
<feature type="region of interest" description="Disordered" evidence="1">
    <location>
        <begin position="1"/>
        <end position="52"/>
    </location>
</feature>
<name>A0A314Y969_PRUYE</name>
<sequence>MPIRCNICGSTSHNKSTHHMHLPQKEKPPSRGKGRPRKIHNQDPAVASDEAKAATRVRRKLAYVRVKAAATAKRVFTKCFPVKCS</sequence>
<protein>
    <submittedName>
        <fullName evidence="2">Uncharacterized protein</fullName>
    </submittedName>
</protein>
<evidence type="ECO:0000313" key="3">
    <source>
        <dbReference type="Proteomes" id="UP000250321"/>
    </source>
</evidence>
<dbReference type="EMBL" id="PJQY01001484">
    <property type="protein sequence ID" value="PQQ02240.1"/>
    <property type="molecule type" value="Genomic_DNA"/>
</dbReference>
<reference evidence="2 3" key="1">
    <citation type="submission" date="2018-02" db="EMBL/GenBank/DDBJ databases">
        <title>Draft genome of wild Prunus yedoensis var. nudiflora.</title>
        <authorList>
            <person name="Baek S."/>
            <person name="Kim J.-H."/>
            <person name="Choi K."/>
            <person name="Kim G.-B."/>
            <person name="Cho A."/>
            <person name="Jang H."/>
            <person name="Shin C.-H."/>
            <person name="Yu H.-J."/>
            <person name="Mun J.-H."/>
        </authorList>
    </citation>
    <scope>NUCLEOTIDE SEQUENCE [LARGE SCALE GENOMIC DNA]</scope>
    <source>
        <strain evidence="3">cv. Jeju island</strain>
        <tissue evidence="2">Leaf</tissue>
    </source>
</reference>
<evidence type="ECO:0000313" key="2">
    <source>
        <dbReference type="EMBL" id="PQQ02240.1"/>
    </source>
</evidence>
<feature type="compositionally biased region" description="Basic residues" evidence="1">
    <location>
        <begin position="30"/>
        <end position="39"/>
    </location>
</feature>